<comment type="similarity">
    <text evidence="1">Belongs to the PPR family. P subfamily.</text>
</comment>
<feature type="repeat" description="PPR" evidence="3">
    <location>
        <begin position="218"/>
        <end position="252"/>
    </location>
</feature>
<feature type="repeat" description="PPR" evidence="3">
    <location>
        <begin position="429"/>
        <end position="463"/>
    </location>
</feature>
<evidence type="ECO:0000313" key="5">
    <source>
        <dbReference type="Proteomes" id="UP001177003"/>
    </source>
</evidence>
<dbReference type="Gene3D" id="1.25.40.10">
    <property type="entry name" value="Tetratricopeptide repeat domain"/>
    <property type="match status" value="5"/>
</dbReference>
<dbReference type="GO" id="GO:0003729">
    <property type="term" value="F:mRNA binding"/>
    <property type="evidence" value="ECO:0007669"/>
    <property type="project" value="TreeGrafter"/>
</dbReference>
<accession>A0AA35Z3B5</accession>
<feature type="repeat" description="PPR" evidence="3">
    <location>
        <begin position="532"/>
        <end position="566"/>
    </location>
</feature>
<gene>
    <name evidence="4" type="ORF">LSALG_LOCUS24628</name>
</gene>
<feature type="repeat" description="PPR" evidence="3">
    <location>
        <begin position="359"/>
        <end position="393"/>
    </location>
</feature>
<dbReference type="PANTHER" id="PTHR47934">
    <property type="entry name" value="PENTATRICOPEPTIDE REPEAT-CONTAINING PROTEIN PET309, MITOCHONDRIAL"/>
    <property type="match status" value="1"/>
</dbReference>
<evidence type="ECO:0000256" key="2">
    <source>
        <dbReference type="ARBA" id="ARBA00022737"/>
    </source>
</evidence>
<sequence length="867" mass="100432">MFVKLQHLDTNCIPVLHPVKTSNSNINGGVSLPLPCHRTEREFEQLIKKHKIPPQKQLDFDKRTVFRKPKSNPDGLVQNPEKKKGTIEKDKVVKRRVWSRRDTLEKEKLQNKCTTELVNGNEAVKKVHTNCSTKVVPENGVVKKEHTKCSAKWARYGGCIPAMLDTLERVTNLDEAFMPWELSLSNKERTIILKEQKSWQRAMEIFNWFKKKGCYELNVIHYNIMIRILGKAQRWEELEILLNEMEKNRILPINSTYGTLMDVYSKGGFREKAMQFLDIMNKKEIESDEVTMGIVLQMYKTSGQFEKAIEFFKKWSTGKTISLSSYTYNTLIDIYGKAGRLEDASQTFDEMLKRGILQNTITFNSMIHMFGDHGQLDKVESLIQKMEQFQCLPDTRTYNILISMHTKHDNIIVATKYFKKMKDSSLLPDIVSYRTLLYAYSIRQMVDEAEKLMREMDERGLEIDEYTQSSITRMYIEVGMLKKAWLWFKRFHISGKMTPDCYSAIIDAFGSRGHVSEAEEVFKCCREQRNPKVLEYNVMIKTYGVNKRYDDVYRLIDRMEEHGVTPDICSYNSVIQMLAADDRPETAAFYLRKMRDSGFVTDCVPYCAVISGFVKLGEVGPAIEVYNEMIRLEIEPDVVVYGVLINAYADIGNVDEALRYVTAMEKRGLQMNSVICNSLIKLYTKVGCLREAEEAYYTLLLLSSDLDVYTSNCMIDLYTERSMVKPAEEIFEKLRKNGNANEFSYAMMLCMYKKIGNFEEAFEIAKKMRELGFLNDLLSYNHVLGLYALDGRFKEAVMIFKEMIESGVDPNDSSFKYLGVVLMKRGVPKNAILKLESMRKNDYQSGLEAWRVTIDLVFGMVYRDISD</sequence>
<feature type="repeat" description="PPR" evidence="3">
    <location>
        <begin position="741"/>
        <end position="775"/>
    </location>
</feature>
<dbReference type="AlphaFoldDB" id="A0AA35Z3B5"/>
<evidence type="ECO:0008006" key="6">
    <source>
        <dbReference type="Google" id="ProtNLM"/>
    </source>
</evidence>
<dbReference type="SUPFAM" id="SSF81901">
    <property type="entry name" value="HCP-like"/>
    <property type="match status" value="1"/>
</dbReference>
<dbReference type="Pfam" id="PF01535">
    <property type="entry name" value="PPR"/>
    <property type="match status" value="4"/>
</dbReference>
<feature type="repeat" description="PPR" evidence="3">
    <location>
        <begin position="324"/>
        <end position="358"/>
    </location>
</feature>
<evidence type="ECO:0000256" key="3">
    <source>
        <dbReference type="PROSITE-ProRule" id="PRU00708"/>
    </source>
</evidence>
<evidence type="ECO:0000313" key="4">
    <source>
        <dbReference type="EMBL" id="CAI9285140.1"/>
    </source>
</evidence>
<dbReference type="InterPro" id="IPR011990">
    <property type="entry name" value="TPR-like_helical_dom_sf"/>
</dbReference>
<dbReference type="EMBL" id="OX465081">
    <property type="protein sequence ID" value="CAI9285140.1"/>
    <property type="molecule type" value="Genomic_DNA"/>
</dbReference>
<dbReference type="PANTHER" id="PTHR47934:SF6">
    <property type="entry name" value="MITOCHONDRIAL GROUP I INTRON SPLICING FACTOR CCM1-RELATED"/>
    <property type="match status" value="1"/>
</dbReference>
<feature type="repeat" description="PPR" evidence="3">
    <location>
        <begin position="637"/>
        <end position="671"/>
    </location>
</feature>
<feature type="repeat" description="PPR" evidence="3">
    <location>
        <begin position="776"/>
        <end position="810"/>
    </location>
</feature>
<proteinExistence type="inferred from homology"/>
<dbReference type="InterPro" id="IPR051114">
    <property type="entry name" value="Mito_RNA_Proc_CCM1"/>
</dbReference>
<dbReference type="GO" id="GO:0007005">
    <property type="term" value="P:mitochondrion organization"/>
    <property type="evidence" value="ECO:0007669"/>
    <property type="project" value="TreeGrafter"/>
</dbReference>
<dbReference type="InterPro" id="IPR002885">
    <property type="entry name" value="PPR_rpt"/>
</dbReference>
<dbReference type="PROSITE" id="PS51375">
    <property type="entry name" value="PPR"/>
    <property type="match status" value="11"/>
</dbReference>
<evidence type="ECO:0000256" key="1">
    <source>
        <dbReference type="ARBA" id="ARBA00007626"/>
    </source>
</evidence>
<feature type="repeat" description="PPR" evidence="3">
    <location>
        <begin position="394"/>
        <end position="428"/>
    </location>
</feature>
<keyword evidence="5" id="KW-1185">Reference proteome</keyword>
<dbReference type="Proteomes" id="UP001177003">
    <property type="component" value="Chromosome 5"/>
</dbReference>
<dbReference type="GO" id="GO:0006396">
    <property type="term" value="P:RNA processing"/>
    <property type="evidence" value="ECO:0007669"/>
    <property type="project" value="TreeGrafter"/>
</dbReference>
<feature type="repeat" description="PPR" evidence="3">
    <location>
        <begin position="602"/>
        <end position="636"/>
    </location>
</feature>
<dbReference type="NCBIfam" id="TIGR00756">
    <property type="entry name" value="PPR"/>
    <property type="match status" value="10"/>
</dbReference>
<organism evidence="4 5">
    <name type="scientific">Lactuca saligna</name>
    <name type="common">Willowleaf lettuce</name>
    <dbReference type="NCBI Taxonomy" id="75948"/>
    <lineage>
        <taxon>Eukaryota</taxon>
        <taxon>Viridiplantae</taxon>
        <taxon>Streptophyta</taxon>
        <taxon>Embryophyta</taxon>
        <taxon>Tracheophyta</taxon>
        <taxon>Spermatophyta</taxon>
        <taxon>Magnoliopsida</taxon>
        <taxon>eudicotyledons</taxon>
        <taxon>Gunneridae</taxon>
        <taxon>Pentapetalae</taxon>
        <taxon>asterids</taxon>
        <taxon>campanulids</taxon>
        <taxon>Asterales</taxon>
        <taxon>Asteraceae</taxon>
        <taxon>Cichorioideae</taxon>
        <taxon>Cichorieae</taxon>
        <taxon>Lactucinae</taxon>
        <taxon>Lactuca</taxon>
    </lineage>
</organism>
<name>A0AA35Z3B5_LACSI</name>
<protein>
    <recommendedName>
        <fullName evidence="6">Pentacotripeptide-repeat region of PRORP domain-containing protein</fullName>
    </recommendedName>
</protein>
<dbReference type="Pfam" id="PF13041">
    <property type="entry name" value="PPR_2"/>
    <property type="match status" value="6"/>
</dbReference>
<dbReference type="GO" id="GO:0005739">
    <property type="term" value="C:mitochondrion"/>
    <property type="evidence" value="ECO:0007669"/>
    <property type="project" value="TreeGrafter"/>
</dbReference>
<feature type="repeat" description="PPR" evidence="3">
    <location>
        <begin position="567"/>
        <end position="601"/>
    </location>
</feature>
<keyword evidence="2" id="KW-0677">Repeat</keyword>
<reference evidence="4" key="1">
    <citation type="submission" date="2023-04" db="EMBL/GenBank/DDBJ databases">
        <authorList>
            <person name="Vijverberg K."/>
            <person name="Xiong W."/>
            <person name="Schranz E."/>
        </authorList>
    </citation>
    <scope>NUCLEOTIDE SEQUENCE</scope>
</reference>